<feature type="region of interest" description="Disordered" evidence="1">
    <location>
        <begin position="172"/>
        <end position="281"/>
    </location>
</feature>
<organism evidence="2 3">
    <name type="scientific">Owenia fusiformis</name>
    <name type="common">Polychaete worm</name>
    <dbReference type="NCBI Taxonomy" id="6347"/>
    <lineage>
        <taxon>Eukaryota</taxon>
        <taxon>Metazoa</taxon>
        <taxon>Spiralia</taxon>
        <taxon>Lophotrochozoa</taxon>
        <taxon>Annelida</taxon>
        <taxon>Polychaeta</taxon>
        <taxon>Sedentaria</taxon>
        <taxon>Canalipalpata</taxon>
        <taxon>Sabellida</taxon>
        <taxon>Oweniida</taxon>
        <taxon>Oweniidae</taxon>
        <taxon>Owenia</taxon>
    </lineage>
</organism>
<protein>
    <submittedName>
        <fullName evidence="2">Uncharacterized protein</fullName>
    </submittedName>
</protein>
<feature type="non-terminal residue" evidence="2">
    <location>
        <position position="1"/>
    </location>
</feature>
<keyword evidence="3" id="KW-1185">Reference proteome</keyword>
<evidence type="ECO:0000256" key="1">
    <source>
        <dbReference type="SAM" id="MobiDB-lite"/>
    </source>
</evidence>
<dbReference type="Proteomes" id="UP000749559">
    <property type="component" value="Unassembled WGS sequence"/>
</dbReference>
<evidence type="ECO:0000313" key="2">
    <source>
        <dbReference type="EMBL" id="CAH1801995.1"/>
    </source>
</evidence>
<feature type="non-terminal residue" evidence="2">
    <location>
        <position position="495"/>
    </location>
</feature>
<feature type="compositionally biased region" description="Polar residues" evidence="1">
    <location>
        <begin position="172"/>
        <end position="181"/>
    </location>
</feature>
<proteinExistence type="predicted"/>
<reference evidence="2" key="1">
    <citation type="submission" date="2022-03" db="EMBL/GenBank/DDBJ databases">
        <authorList>
            <person name="Martin C."/>
        </authorList>
    </citation>
    <scope>NUCLEOTIDE SEQUENCE</scope>
</reference>
<comment type="caution">
    <text evidence="2">The sequence shown here is derived from an EMBL/GenBank/DDBJ whole genome shotgun (WGS) entry which is preliminary data.</text>
</comment>
<feature type="compositionally biased region" description="Low complexity" evidence="1">
    <location>
        <begin position="259"/>
        <end position="276"/>
    </location>
</feature>
<name>A0A8J1TKU5_OWEFU</name>
<dbReference type="AlphaFoldDB" id="A0A8J1TKU5"/>
<sequence length="495" mass="54726">FYCLFSVVGAVDQNYQHLMSMYSNATSEQQQETIGQLNELKVKLKLTLSHIARLGLFNAYASRKRGYISAIEELIESGQLPSNQEAFMLFGDEMGKMSSVIYALSENDEQEVLKRVMQINRSTYDRPGEQDEEVENTFESATGETAIPPGISDVDIVVDDLRDDLLVQDGQEITNVSPQHQKQSRIRDHHYDVDAVPEDGDTGEEKPDLQKEPCSLSDVEGQSFLSDEEFRENKADATTGEEYETNNTVQVQGVESDGARGFSFSSRRSSSSSSDDGNVECPACTEVEDRSDVVCGISISALNEIQREPHNDGDAASVDGNTGVDRFDLKVDSGGKCDVEIESNLNDDKHDEENTITETSEEHELDAKGQLFDVEHTGCYSFRSRLSSSSSSDEECLACIDDSSRDVCNISVSDLQEIHNLEGVYRYGMKCNDLRYTIFVERGAATSVKTNIERNFPKHNFIFEPSDAKRGHIELAGIHKVGSASSGTLGGLIDV</sequence>
<evidence type="ECO:0000313" key="3">
    <source>
        <dbReference type="Proteomes" id="UP000749559"/>
    </source>
</evidence>
<gene>
    <name evidence="2" type="ORF">OFUS_LOCUS25721</name>
</gene>
<dbReference type="EMBL" id="CAIIXF020000012">
    <property type="protein sequence ID" value="CAH1801995.1"/>
    <property type="molecule type" value="Genomic_DNA"/>
</dbReference>
<accession>A0A8J1TKU5</accession>